<reference evidence="1" key="1">
    <citation type="submission" date="2018-05" db="EMBL/GenBank/DDBJ databases">
        <authorList>
            <person name="Lanie J.A."/>
            <person name="Ng W.-L."/>
            <person name="Kazmierczak K.M."/>
            <person name="Andrzejewski T.M."/>
            <person name="Davidsen T.M."/>
            <person name="Wayne K.J."/>
            <person name="Tettelin H."/>
            <person name="Glass J.I."/>
            <person name="Rusch D."/>
            <person name="Podicherti R."/>
            <person name="Tsui H.-C.T."/>
            <person name="Winkler M.E."/>
        </authorList>
    </citation>
    <scope>NUCLEOTIDE SEQUENCE</scope>
</reference>
<accession>A0A382VU51</accession>
<dbReference type="EMBL" id="UINC01154699">
    <property type="protein sequence ID" value="SVD50126.1"/>
    <property type="molecule type" value="Genomic_DNA"/>
</dbReference>
<gene>
    <name evidence="1" type="ORF">METZ01_LOCUS402980</name>
</gene>
<evidence type="ECO:0000313" key="1">
    <source>
        <dbReference type="EMBL" id="SVD50126.1"/>
    </source>
</evidence>
<sequence>MFHKWLRNYHSFSSLDDFLVALAADLVSFSYSVSLLAWEDSEDAFVFV</sequence>
<organism evidence="1">
    <name type="scientific">marine metagenome</name>
    <dbReference type="NCBI Taxonomy" id="408172"/>
    <lineage>
        <taxon>unclassified sequences</taxon>
        <taxon>metagenomes</taxon>
        <taxon>ecological metagenomes</taxon>
    </lineage>
</organism>
<protein>
    <submittedName>
        <fullName evidence="1">Uncharacterized protein</fullName>
    </submittedName>
</protein>
<feature type="non-terminal residue" evidence="1">
    <location>
        <position position="48"/>
    </location>
</feature>
<proteinExistence type="predicted"/>
<name>A0A382VU51_9ZZZZ</name>
<dbReference type="AlphaFoldDB" id="A0A382VU51"/>